<dbReference type="Pfam" id="PF03466">
    <property type="entry name" value="LysR_substrate"/>
    <property type="match status" value="1"/>
</dbReference>
<proteinExistence type="inferred from homology"/>
<evidence type="ECO:0000259" key="5">
    <source>
        <dbReference type="PROSITE" id="PS50931"/>
    </source>
</evidence>
<dbReference type="SUPFAM" id="SSF53850">
    <property type="entry name" value="Periplasmic binding protein-like II"/>
    <property type="match status" value="1"/>
</dbReference>
<evidence type="ECO:0000313" key="7">
    <source>
        <dbReference type="Proteomes" id="UP000266118"/>
    </source>
</evidence>
<keyword evidence="4" id="KW-0804">Transcription</keyword>
<feature type="domain" description="HTH lysR-type" evidence="5">
    <location>
        <begin position="1"/>
        <end position="58"/>
    </location>
</feature>
<evidence type="ECO:0000256" key="3">
    <source>
        <dbReference type="ARBA" id="ARBA00023125"/>
    </source>
</evidence>
<dbReference type="SUPFAM" id="SSF46785">
    <property type="entry name" value="Winged helix' DNA-binding domain"/>
    <property type="match status" value="1"/>
</dbReference>
<reference evidence="6 7" key="1">
    <citation type="submission" date="2018-09" db="EMBL/GenBank/DDBJ databases">
        <title>Arachidicoccus sp. nov., a bacterium isolated from soil.</title>
        <authorList>
            <person name="Weon H.-Y."/>
            <person name="Kwon S.-W."/>
            <person name="Lee S.A."/>
        </authorList>
    </citation>
    <scope>NUCLEOTIDE SEQUENCE [LARGE SCALE GENOMIC DNA]</scope>
    <source>
        <strain evidence="6 7">KIS59-12</strain>
    </source>
</reference>
<evidence type="ECO:0000313" key="6">
    <source>
        <dbReference type="EMBL" id="AYD47360.1"/>
    </source>
</evidence>
<evidence type="ECO:0000256" key="2">
    <source>
        <dbReference type="ARBA" id="ARBA00023015"/>
    </source>
</evidence>
<dbReference type="PANTHER" id="PTHR30126:SF40">
    <property type="entry name" value="HTH-TYPE TRANSCRIPTIONAL REGULATOR GLTR"/>
    <property type="match status" value="1"/>
</dbReference>
<keyword evidence="7" id="KW-1185">Reference proteome</keyword>
<dbReference type="PANTHER" id="PTHR30126">
    <property type="entry name" value="HTH-TYPE TRANSCRIPTIONAL REGULATOR"/>
    <property type="match status" value="1"/>
</dbReference>
<dbReference type="AlphaFoldDB" id="A0A386HPE3"/>
<sequence>MYIKDFIIFQAVVEYGSFTKAAAITNTVQSNVTARIKFLEEEFGAQLLNRTTKRIELTEAGQKLLKAAKELQLIIEETKSSINGNTIIPKGIIKIGCIHTTAALRAPSILENFTNNYPEVEFRLKTGTSLGLMKEVLSYKLDGAFVAGGIKNTKLIMQPVIMEELCIVAPSATYQTLEQLKNTSKLLKLIVFNNGCSYRERLQSFLKKMEIEKYKFIEMDTLDGIMNTVEAGVGITLMPVELIKKHYSYRQLTTIPLPKRFAKIQTVFVRRKDFPVSEGYHLFLQIIINGYKA</sequence>
<dbReference type="GO" id="GO:0000976">
    <property type="term" value="F:transcription cis-regulatory region binding"/>
    <property type="evidence" value="ECO:0007669"/>
    <property type="project" value="TreeGrafter"/>
</dbReference>
<dbReference type="Proteomes" id="UP000266118">
    <property type="component" value="Chromosome"/>
</dbReference>
<dbReference type="OrthoDB" id="9803735at2"/>
<dbReference type="Gene3D" id="3.40.190.290">
    <property type="match status" value="1"/>
</dbReference>
<dbReference type="FunFam" id="1.10.10.10:FF:000001">
    <property type="entry name" value="LysR family transcriptional regulator"/>
    <property type="match status" value="1"/>
</dbReference>
<dbReference type="InterPro" id="IPR005119">
    <property type="entry name" value="LysR_subst-bd"/>
</dbReference>
<keyword evidence="2" id="KW-0805">Transcription regulation</keyword>
<dbReference type="PROSITE" id="PS50931">
    <property type="entry name" value="HTH_LYSR"/>
    <property type="match status" value="1"/>
</dbReference>
<dbReference type="EMBL" id="CP032489">
    <property type="protein sequence ID" value="AYD47360.1"/>
    <property type="molecule type" value="Genomic_DNA"/>
</dbReference>
<dbReference type="InterPro" id="IPR000847">
    <property type="entry name" value="LysR_HTH_N"/>
</dbReference>
<dbReference type="Gene3D" id="1.10.10.10">
    <property type="entry name" value="Winged helix-like DNA-binding domain superfamily/Winged helix DNA-binding domain"/>
    <property type="match status" value="1"/>
</dbReference>
<comment type="similarity">
    <text evidence="1">Belongs to the LysR transcriptional regulatory family.</text>
</comment>
<organism evidence="6 7">
    <name type="scientific">Arachidicoccus soli</name>
    <dbReference type="NCBI Taxonomy" id="2341117"/>
    <lineage>
        <taxon>Bacteria</taxon>
        <taxon>Pseudomonadati</taxon>
        <taxon>Bacteroidota</taxon>
        <taxon>Chitinophagia</taxon>
        <taxon>Chitinophagales</taxon>
        <taxon>Chitinophagaceae</taxon>
        <taxon>Arachidicoccus</taxon>
    </lineage>
</organism>
<accession>A0A386HPE3</accession>
<evidence type="ECO:0000256" key="4">
    <source>
        <dbReference type="ARBA" id="ARBA00023163"/>
    </source>
</evidence>
<gene>
    <name evidence="6" type="ORF">D6B99_06890</name>
</gene>
<keyword evidence="3" id="KW-0238">DNA-binding</keyword>
<dbReference type="GO" id="GO:0003700">
    <property type="term" value="F:DNA-binding transcription factor activity"/>
    <property type="evidence" value="ECO:0007669"/>
    <property type="project" value="InterPro"/>
</dbReference>
<name>A0A386HPE3_9BACT</name>
<dbReference type="KEGG" id="ark:D6B99_06890"/>
<dbReference type="InterPro" id="IPR036390">
    <property type="entry name" value="WH_DNA-bd_sf"/>
</dbReference>
<protein>
    <submittedName>
        <fullName evidence="6">LysR family transcriptional regulator</fullName>
    </submittedName>
</protein>
<dbReference type="Pfam" id="PF00126">
    <property type="entry name" value="HTH_1"/>
    <property type="match status" value="1"/>
</dbReference>
<evidence type="ECO:0000256" key="1">
    <source>
        <dbReference type="ARBA" id="ARBA00009437"/>
    </source>
</evidence>
<dbReference type="InterPro" id="IPR036388">
    <property type="entry name" value="WH-like_DNA-bd_sf"/>
</dbReference>
<dbReference type="RefSeq" id="WP_119986397.1">
    <property type="nucleotide sequence ID" value="NZ_CP032489.1"/>
</dbReference>